<comment type="caution">
    <text evidence="5">The sequence shown here is derived from an EMBL/GenBank/DDBJ whole genome shotgun (WGS) entry which is preliminary data.</text>
</comment>
<evidence type="ECO:0000313" key="5">
    <source>
        <dbReference type="EMBL" id="MCC8363194.1"/>
    </source>
</evidence>
<protein>
    <submittedName>
        <fullName evidence="5">Insulinase family protein</fullName>
    </submittedName>
</protein>
<feature type="signal peptide" evidence="2">
    <location>
        <begin position="1"/>
        <end position="36"/>
    </location>
</feature>
<dbReference type="InterPro" id="IPR007863">
    <property type="entry name" value="Peptidase_M16_C"/>
</dbReference>
<feature type="domain" description="Peptidase M16 C-terminal" evidence="4">
    <location>
        <begin position="679"/>
        <end position="859"/>
    </location>
</feature>
<evidence type="ECO:0000256" key="1">
    <source>
        <dbReference type="ARBA" id="ARBA00007261"/>
    </source>
</evidence>
<name>A0ABS8JHV7_9GAMM</name>
<dbReference type="SUPFAM" id="SSF63411">
    <property type="entry name" value="LuxS/MPP-like metallohydrolase"/>
    <property type="match status" value="4"/>
</dbReference>
<dbReference type="InterPro" id="IPR050361">
    <property type="entry name" value="MPP/UQCRC_Complex"/>
</dbReference>
<feature type="domain" description="Peptidase M16 C-terminal" evidence="4">
    <location>
        <begin position="217"/>
        <end position="390"/>
    </location>
</feature>
<keyword evidence="2" id="KW-0732">Signal</keyword>
<gene>
    <name evidence="5" type="ORF">LK996_08915</name>
</gene>
<keyword evidence="6" id="KW-1185">Reference proteome</keyword>
<sequence>MILARKRAATPFAAGTLAIALSVAIGGAFAPAPALAKSPTASAVDIPYETFTLPNGLRVIVHTDRKAPIVAVNLWYHVGSKDEPSGRSGFAHLFEHLMFNGSENHKGDFFPPLETVGATDLNGTTNTDRTNYFENVPTTALDTALWMESDRMGHLLGAIDQATLDEQRGVVQNEKRQGQNQPYGQVWEVLQKTMYPAGHPYHHTTIGSMNDLNAAKLEDVKTWFRTWYGPNNAVLVLAGDIDVATAKQKVAEFFGDIPAGPTMAQPKIDPAKRTETTRATMEDKVPQTRVYRVWNVAQYGAEDLERLQLLAQVLGGSKASRLDKRLLFDDKSVDSVSAYVDASQLGSNFLIQADVKQGVDAAKVEAAIDEELKRLIAEGPTAAELDQARTVFKAGFVRGIERIGGFGGKADALAECAIYTGNPGCFRDSLKTIETASIADVQKAGKDWLSQGDHVLTVNPGVRKELAEDPAGTPAPFDLPKVDAKYTTTASTVDRSKGVPITEDFPSLKFPSLQRATLSNGTKVILAERHDIPVVQMSYMFGGGYASDQGGKLGTSSFSMGMLDEGAGDMDALAFGNRAEALGANMGASASLDGATAYMSALKEKLDPSLELFSTMVRNPRFDQKEIDRVKATWIAGIKQEKAKPAGAAMRVLPPLLYGEGHPYSMPFSGSGTESSIGSLTREDLTKYHDTWVRPDNATLVIVGDTTLAQIQPLLEKRFGDWKVEGAAPKLDTPAQVALPKQARVFLIDQPGAVQANLYVGQLLPSSKDKGAIKVDFANGVLGGEFSSRLNMNLREDKHWAYGAYSMASSALGQRPWMAFAPVQIDKTAESLAELRREITEYADGKAPAREDEVTRIRNTEIRGMPGSYETAGAVMSTIGGIVRYDRPDDYVTRRMAEIETLTPAQVAEAAKSIDPAALTYVVVGDLSKIEQPVRALNIGAVSIVDADGKPVQNVASASPANAPAVSK</sequence>
<proteinExistence type="inferred from homology"/>
<feature type="domain" description="Peptidase M16 N-terminal" evidence="3">
    <location>
        <begin position="524"/>
        <end position="637"/>
    </location>
</feature>
<accession>A0ABS8JHV7</accession>
<dbReference type="Pfam" id="PF05193">
    <property type="entry name" value="Peptidase_M16_C"/>
    <property type="match status" value="2"/>
</dbReference>
<dbReference type="Pfam" id="PF00675">
    <property type="entry name" value="Peptidase_M16"/>
    <property type="match status" value="2"/>
</dbReference>
<dbReference type="Proteomes" id="UP001165293">
    <property type="component" value="Unassembled WGS sequence"/>
</dbReference>
<dbReference type="PANTHER" id="PTHR11851">
    <property type="entry name" value="METALLOPROTEASE"/>
    <property type="match status" value="1"/>
</dbReference>
<dbReference type="InterPro" id="IPR011249">
    <property type="entry name" value="Metalloenz_LuxS/M16"/>
</dbReference>
<dbReference type="RefSeq" id="WP_230526741.1">
    <property type="nucleotide sequence ID" value="NZ_JAJGAK010000001.1"/>
</dbReference>
<dbReference type="Gene3D" id="3.30.830.10">
    <property type="entry name" value="Metalloenzyme, LuxS/M16 peptidase-like"/>
    <property type="match status" value="4"/>
</dbReference>
<feature type="chain" id="PRO_5046426836" evidence="2">
    <location>
        <begin position="37"/>
        <end position="968"/>
    </location>
</feature>
<dbReference type="PANTHER" id="PTHR11851:SF49">
    <property type="entry name" value="MITOCHONDRIAL-PROCESSING PEPTIDASE SUBUNIT ALPHA"/>
    <property type="match status" value="1"/>
</dbReference>
<evidence type="ECO:0000256" key="2">
    <source>
        <dbReference type="SAM" id="SignalP"/>
    </source>
</evidence>
<evidence type="ECO:0000259" key="3">
    <source>
        <dbReference type="Pfam" id="PF00675"/>
    </source>
</evidence>
<dbReference type="EMBL" id="JAJGAK010000001">
    <property type="protein sequence ID" value="MCC8363194.1"/>
    <property type="molecule type" value="Genomic_DNA"/>
</dbReference>
<feature type="domain" description="Peptidase M16 N-terminal" evidence="3">
    <location>
        <begin position="58"/>
        <end position="196"/>
    </location>
</feature>
<evidence type="ECO:0000313" key="6">
    <source>
        <dbReference type="Proteomes" id="UP001165293"/>
    </source>
</evidence>
<reference evidence="5" key="1">
    <citation type="submission" date="2021-10" db="EMBL/GenBank/DDBJ databases">
        <authorList>
            <person name="Lyu M."/>
            <person name="Wang X."/>
            <person name="Meng X."/>
            <person name="Xu K."/>
        </authorList>
    </citation>
    <scope>NUCLEOTIDE SEQUENCE</scope>
    <source>
        <strain evidence="5">A6</strain>
    </source>
</reference>
<organism evidence="5 6">
    <name type="scientific">Noviluteimonas lactosilytica</name>
    <dbReference type="NCBI Taxonomy" id="2888523"/>
    <lineage>
        <taxon>Bacteria</taxon>
        <taxon>Pseudomonadati</taxon>
        <taxon>Pseudomonadota</taxon>
        <taxon>Gammaproteobacteria</taxon>
        <taxon>Lysobacterales</taxon>
        <taxon>Lysobacteraceae</taxon>
        <taxon>Noviluteimonas</taxon>
    </lineage>
</organism>
<dbReference type="InterPro" id="IPR011765">
    <property type="entry name" value="Pept_M16_N"/>
</dbReference>
<evidence type="ECO:0000259" key="4">
    <source>
        <dbReference type="Pfam" id="PF05193"/>
    </source>
</evidence>
<comment type="similarity">
    <text evidence="1">Belongs to the peptidase M16 family.</text>
</comment>